<dbReference type="RefSeq" id="WP_306988861.1">
    <property type="nucleotide sequence ID" value="NZ_JAUSUT010000001.1"/>
</dbReference>
<proteinExistence type="predicted"/>
<keyword evidence="2" id="KW-1185">Reference proteome</keyword>
<sequence>MIPPTRYGTTFSVRFQAWARPVWIAPIGLALGRATAPGAGHHMTQPATSRPPG</sequence>
<gene>
    <name evidence="1" type="ORF">FB470_000826</name>
</gene>
<accession>A0ABU0ENL2</accession>
<name>A0ABU0ENL2_9PSEU</name>
<dbReference type="EMBL" id="JAUSUT010000001">
    <property type="protein sequence ID" value="MDQ0376832.1"/>
    <property type="molecule type" value="Genomic_DNA"/>
</dbReference>
<reference evidence="1 2" key="1">
    <citation type="submission" date="2023-07" db="EMBL/GenBank/DDBJ databases">
        <title>Sequencing the genomes of 1000 actinobacteria strains.</title>
        <authorList>
            <person name="Klenk H.-P."/>
        </authorList>
    </citation>
    <scope>NUCLEOTIDE SEQUENCE [LARGE SCALE GENOMIC DNA]</scope>
    <source>
        <strain evidence="1 2">DSM 45805</strain>
    </source>
</reference>
<evidence type="ECO:0000313" key="2">
    <source>
        <dbReference type="Proteomes" id="UP001229651"/>
    </source>
</evidence>
<evidence type="ECO:0000313" key="1">
    <source>
        <dbReference type="EMBL" id="MDQ0376832.1"/>
    </source>
</evidence>
<comment type="caution">
    <text evidence="1">The sequence shown here is derived from an EMBL/GenBank/DDBJ whole genome shotgun (WGS) entry which is preliminary data.</text>
</comment>
<dbReference type="Proteomes" id="UP001229651">
    <property type="component" value="Unassembled WGS sequence"/>
</dbReference>
<protein>
    <submittedName>
        <fullName evidence="1">Uncharacterized protein</fullName>
    </submittedName>
</protein>
<organism evidence="1 2">
    <name type="scientific">Amycolatopsis thermophila</name>
    <dbReference type="NCBI Taxonomy" id="206084"/>
    <lineage>
        <taxon>Bacteria</taxon>
        <taxon>Bacillati</taxon>
        <taxon>Actinomycetota</taxon>
        <taxon>Actinomycetes</taxon>
        <taxon>Pseudonocardiales</taxon>
        <taxon>Pseudonocardiaceae</taxon>
        <taxon>Amycolatopsis</taxon>
    </lineage>
</organism>